<evidence type="ECO:0000313" key="4">
    <source>
        <dbReference type="Proteomes" id="UP000515312"/>
    </source>
</evidence>
<sequence>MERSAALTENPASHPHLPPESSEATAIILRELEKILESPPFRGSSRRKEFLSYVVRHSLEGHHDLLKERTIGTEVFHRDADYATGDDPVVRVQAGEVRRRLEQYYYTAPDVPVRIEIPIGSYHPEFHWNTHALPKESHAEQAIETNSHAVAQDSAGRRRWFWLLIAAVCLVGIVLGIAVFSPGLRHHKPPQSLLELFWAPVFKTSQPVIICLAKPVVYRPSVEIYERYARSHPGTFESESERDNEVLPLNPNAKLTWGDMMVYPGYGVASGDAYAAVQISNLLVRMGKPSQVRIGKSYSFEDLIKAPAVVLGAFNNKWTMQMTSNLHFALQFDAGIREQIPSGRVWTSQFNSRGEYTADYGVVSRLLDSKTGQFLVSAGGIGSPGTQAAGEVVSNPQYLEEALRTAPADWDKKDFQLVVQTNVIDSIPGPPHVVAAYFW</sequence>
<keyword evidence="2" id="KW-0812">Transmembrane</keyword>
<evidence type="ECO:0008006" key="5">
    <source>
        <dbReference type="Google" id="ProtNLM"/>
    </source>
</evidence>
<evidence type="ECO:0000256" key="2">
    <source>
        <dbReference type="SAM" id="Phobius"/>
    </source>
</evidence>
<dbReference type="Proteomes" id="UP000515312">
    <property type="component" value="Chromosome"/>
</dbReference>
<dbReference type="EMBL" id="CP060394">
    <property type="protein sequence ID" value="QNI32098.1"/>
    <property type="molecule type" value="Genomic_DNA"/>
</dbReference>
<keyword evidence="2" id="KW-1133">Transmembrane helix</keyword>
<dbReference type="KEGG" id="adin:H7849_24390"/>
<evidence type="ECO:0000313" key="3">
    <source>
        <dbReference type="EMBL" id="QNI32098.1"/>
    </source>
</evidence>
<evidence type="ECO:0000256" key="1">
    <source>
        <dbReference type="SAM" id="MobiDB-lite"/>
    </source>
</evidence>
<reference evidence="3 4" key="1">
    <citation type="submission" date="2020-08" db="EMBL/GenBank/DDBJ databases">
        <title>Edaphobacter telluris sp. nov. and Acidobacterium dinghuensis sp. nov., two acidobacteria isolated from forest soil.</title>
        <authorList>
            <person name="Fu J."/>
            <person name="Qiu L."/>
        </authorList>
    </citation>
    <scope>NUCLEOTIDE SEQUENCE [LARGE SCALE GENOMIC DNA]</scope>
    <source>
        <strain evidence="3">4Y35</strain>
    </source>
</reference>
<feature type="region of interest" description="Disordered" evidence="1">
    <location>
        <begin position="1"/>
        <end position="21"/>
    </location>
</feature>
<proteinExistence type="predicted"/>
<dbReference type="AlphaFoldDB" id="A0A7G8BHS8"/>
<dbReference type="RefSeq" id="WP_186743054.1">
    <property type="nucleotide sequence ID" value="NZ_CP060394.1"/>
</dbReference>
<gene>
    <name evidence="3" type="ORF">H7849_24390</name>
</gene>
<keyword evidence="4" id="KW-1185">Reference proteome</keyword>
<feature type="transmembrane region" description="Helical" evidence="2">
    <location>
        <begin position="160"/>
        <end position="180"/>
    </location>
</feature>
<name>A0A7G8BHS8_9BACT</name>
<accession>A0A7G8BHS8</accession>
<organism evidence="3 4">
    <name type="scientific">Alloacidobacterium dinghuense</name>
    <dbReference type="NCBI Taxonomy" id="2763107"/>
    <lineage>
        <taxon>Bacteria</taxon>
        <taxon>Pseudomonadati</taxon>
        <taxon>Acidobacteriota</taxon>
        <taxon>Terriglobia</taxon>
        <taxon>Terriglobales</taxon>
        <taxon>Acidobacteriaceae</taxon>
        <taxon>Alloacidobacterium</taxon>
    </lineage>
</organism>
<keyword evidence="2" id="KW-0472">Membrane</keyword>
<protein>
    <recommendedName>
        <fullName evidence="5">Adenylate cyclase</fullName>
    </recommendedName>
</protein>